<dbReference type="InterPro" id="IPR014729">
    <property type="entry name" value="Rossmann-like_a/b/a_fold"/>
</dbReference>
<evidence type="ECO:0000259" key="2">
    <source>
        <dbReference type="Pfam" id="PF00582"/>
    </source>
</evidence>
<dbReference type="InterPro" id="IPR006015">
    <property type="entry name" value="Universal_stress_UspA"/>
</dbReference>
<proteinExistence type="inferred from homology"/>
<dbReference type="CDD" id="cd00293">
    <property type="entry name" value="USP-like"/>
    <property type="match status" value="1"/>
</dbReference>
<dbReference type="STRING" id="1121945.GCA_000421805_00239"/>
<dbReference type="Pfam" id="PF00582">
    <property type="entry name" value="Usp"/>
    <property type="match status" value="1"/>
</dbReference>
<dbReference type="PANTHER" id="PTHR46268">
    <property type="entry name" value="STRESS RESPONSE PROTEIN NHAX"/>
    <property type="match status" value="1"/>
</dbReference>
<dbReference type="Proteomes" id="UP000193587">
    <property type="component" value="Unassembled WGS sequence"/>
</dbReference>
<dbReference type="RefSeq" id="WP_049929548.1">
    <property type="nucleotide sequence ID" value="NZ_ATXS01000001.1"/>
</dbReference>
<dbReference type="eggNOG" id="arCOG02053">
    <property type="taxonomic scope" value="Archaea"/>
</dbReference>
<feature type="domain" description="UspA" evidence="2">
    <location>
        <begin position="1"/>
        <end position="142"/>
    </location>
</feature>
<name>A0A1X4GPQ2_HALEZ</name>
<dbReference type="AlphaFoldDB" id="A0A1X4GPQ2"/>
<evidence type="ECO:0000313" key="4">
    <source>
        <dbReference type="Proteomes" id="UP000193587"/>
    </source>
</evidence>
<organism evidence="3 4">
    <name type="scientific">Halorubrum ezzemoulense DSM 17463</name>
    <dbReference type="NCBI Taxonomy" id="1121945"/>
    <lineage>
        <taxon>Archaea</taxon>
        <taxon>Methanobacteriati</taxon>
        <taxon>Methanobacteriota</taxon>
        <taxon>Stenosarchaea group</taxon>
        <taxon>Halobacteria</taxon>
        <taxon>Halobacteriales</taxon>
        <taxon>Haloferacaceae</taxon>
        <taxon>Halorubrum</taxon>
    </lineage>
</organism>
<reference evidence="3 4" key="1">
    <citation type="submission" date="2017-04" db="EMBL/GenBank/DDBJ databases">
        <title>MLSA of the genus Halorubrum.</title>
        <authorList>
            <person name="De La Haba R."/>
            <person name="Sanchez-Porro C."/>
            <person name="Infante-Dominguez C."/>
            <person name="Ventosa A."/>
        </authorList>
    </citation>
    <scope>NUCLEOTIDE SEQUENCE [LARGE SCALE GENOMIC DNA]</scope>
    <source>
        <strain evidence="3 4">DSM 17463</strain>
    </source>
</reference>
<gene>
    <name evidence="3" type="ORF">B9H04_10230</name>
</gene>
<dbReference type="PRINTS" id="PR01438">
    <property type="entry name" value="UNVRSLSTRESS"/>
</dbReference>
<comment type="similarity">
    <text evidence="1">Belongs to the universal stress protein A family.</text>
</comment>
<evidence type="ECO:0000256" key="1">
    <source>
        <dbReference type="ARBA" id="ARBA00008791"/>
    </source>
</evidence>
<dbReference type="SUPFAM" id="SSF52402">
    <property type="entry name" value="Adenine nucleotide alpha hydrolases-like"/>
    <property type="match status" value="1"/>
</dbReference>
<dbReference type="PANTHER" id="PTHR46268:SF24">
    <property type="entry name" value="UNIVERSAL STRESS PROTEIN"/>
    <property type="match status" value="1"/>
</dbReference>
<protein>
    <submittedName>
        <fullName evidence="3">Universal stress protein</fullName>
    </submittedName>
</protein>
<sequence>MVSRILVPMDDSDHSVEALAYALDSFPEADVTVLHVVGVPSSMFGEATDLALADDIDEAAAERAEPAFERARAAAAERGREIDTVVGIGHPARNIINRAGDYDTVVIGAHGADRRRMTRRFLVGNVAETVARRSPVPVTIVR</sequence>
<accession>A0A1X4GPQ2</accession>
<dbReference type="GeneID" id="301359674"/>
<comment type="caution">
    <text evidence="3">The sequence shown here is derived from an EMBL/GenBank/DDBJ whole genome shotgun (WGS) entry which is preliminary data.</text>
</comment>
<evidence type="ECO:0000313" key="3">
    <source>
        <dbReference type="EMBL" id="OSP00140.1"/>
    </source>
</evidence>
<dbReference type="Gene3D" id="3.40.50.620">
    <property type="entry name" value="HUPs"/>
    <property type="match status" value="1"/>
</dbReference>
<dbReference type="InterPro" id="IPR006016">
    <property type="entry name" value="UspA"/>
</dbReference>
<dbReference type="EMBL" id="NEDJ01000032">
    <property type="protein sequence ID" value="OSP00140.1"/>
    <property type="molecule type" value="Genomic_DNA"/>
</dbReference>